<accession>A0ACC2WDC5</accession>
<comment type="caution">
    <text evidence="1">The sequence shown here is derived from an EMBL/GenBank/DDBJ whole genome shotgun (WGS) entry which is preliminary data.</text>
</comment>
<evidence type="ECO:0000313" key="2">
    <source>
        <dbReference type="Proteomes" id="UP001227268"/>
    </source>
</evidence>
<organism evidence="1 2">
    <name type="scientific">Naganishia friedmannii</name>
    <dbReference type="NCBI Taxonomy" id="89922"/>
    <lineage>
        <taxon>Eukaryota</taxon>
        <taxon>Fungi</taxon>
        <taxon>Dikarya</taxon>
        <taxon>Basidiomycota</taxon>
        <taxon>Agaricomycotina</taxon>
        <taxon>Tremellomycetes</taxon>
        <taxon>Filobasidiales</taxon>
        <taxon>Filobasidiaceae</taxon>
        <taxon>Naganishia</taxon>
    </lineage>
</organism>
<reference evidence="1" key="1">
    <citation type="submission" date="2023-04" db="EMBL/GenBank/DDBJ databases">
        <title>Draft Genome sequencing of Naganishia species isolated from polar environments using Oxford Nanopore Technology.</title>
        <authorList>
            <person name="Leo P."/>
            <person name="Venkateswaran K."/>
        </authorList>
    </citation>
    <scope>NUCLEOTIDE SEQUENCE</scope>
    <source>
        <strain evidence="1">MNA-CCFEE 5423</strain>
    </source>
</reference>
<evidence type="ECO:0000313" key="1">
    <source>
        <dbReference type="EMBL" id="KAJ9108866.1"/>
    </source>
</evidence>
<gene>
    <name evidence="1" type="ORF">QFC21_000186</name>
</gene>
<dbReference type="Proteomes" id="UP001227268">
    <property type="component" value="Unassembled WGS sequence"/>
</dbReference>
<proteinExistence type="predicted"/>
<keyword evidence="2" id="KW-1185">Reference proteome</keyword>
<name>A0ACC2WDC5_9TREE</name>
<dbReference type="EMBL" id="JASBWT010000001">
    <property type="protein sequence ID" value="KAJ9108866.1"/>
    <property type="molecule type" value="Genomic_DNA"/>
</dbReference>
<sequence length="302" mass="31493">MAPNGKSKKAATPSFEEVEAKRVDMLKSLTAVAEAMEAATSTLRAYLQTAPDALPEPVPETAAAGKKRKAEEKRKNKDPNAPKRPVTGYLAYSKDQMPVLKQAHPDMPHQALVGLITETWKAMGDEEKKPYNDTFAAAMDDWRKETQEYKAHHDPAAIVAPAMAAASAVTAAAISSGKVINPEADTATDAGTDDEESSSSSSSSESEEDAEEHEDEDATAKAPPAKKAKKEAAPPAATPSKSQAKAKSTAAVVSGKKSAATETASASKKATKAKKTDAAAAVPAPASGDETPAKKRGRKAKA</sequence>
<protein>
    <submittedName>
        <fullName evidence="1">Uncharacterized protein</fullName>
    </submittedName>
</protein>